<dbReference type="EnsemblMetazoa" id="PPA13046.1">
    <property type="protein sequence ID" value="PPA13046.1"/>
    <property type="gene ID" value="WBGene00102600"/>
</dbReference>
<evidence type="ECO:0000313" key="1">
    <source>
        <dbReference type="EnsemblMetazoa" id="PPA13046.1"/>
    </source>
</evidence>
<evidence type="ECO:0000313" key="2">
    <source>
        <dbReference type="Proteomes" id="UP000005239"/>
    </source>
</evidence>
<proteinExistence type="predicted"/>
<accession>A0A8R1U9G8</accession>
<dbReference type="AlphaFoldDB" id="A0A454XNV5"/>
<protein>
    <submittedName>
        <fullName evidence="1">Uncharacterized protein</fullName>
    </submittedName>
</protein>
<reference evidence="1" key="2">
    <citation type="submission" date="2022-06" db="UniProtKB">
        <authorList>
            <consortium name="EnsemblMetazoa"/>
        </authorList>
    </citation>
    <scope>IDENTIFICATION</scope>
    <source>
        <strain evidence="1">PS312</strain>
    </source>
</reference>
<gene>
    <name evidence="1" type="primary">WBGene00102600</name>
</gene>
<keyword evidence="2" id="KW-1185">Reference proteome</keyword>
<accession>A0A454XNV5</accession>
<reference evidence="2" key="1">
    <citation type="journal article" date="2008" name="Nat. Genet.">
        <title>The Pristionchus pacificus genome provides a unique perspective on nematode lifestyle and parasitism.</title>
        <authorList>
            <person name="Dieterich C."/>
            <person name="Clifton S.W."/>
            <person name="Schuster L.N."/>
            <person name="Chinwalla A."/>
            <person name="Delehaunty K."/>
            <person name="Dinkelacker I."/>
            <person name="Fulton L."/>
            <person name="Fulton R."/>
            <person name="Godfrey J."/>
            <person name="Minx P."/>
            <person name="Mitreva M."/>
            <person name="Roeseler W."/>
            <person name="Tian H."/>
            <person name="Witte H."/>
            <person name="Yang S.P."/>
            <person name="Wilson R.K."/>
            <person name="Sommer R.J."/>
        </authorList>
    </citation>
    <scope>NUCLEOTIDE SEQUENCE [LARGE SCALE GENOMIC DNA]</scope>
    <source>
        <strain evidence="2">PS312</strain>
    </source>
</reference>
<name>A0A454XNV5_PRIPA</name>
<sequence length="268" mass="29669">MSPNCQLSQAIHLAKSFALSKGIAAGEKMGLPNAQDALNIAHALAQSQGMSGGIGEIFTLLNSLDNQSITSPVASLSPSPVIKAFMAGYLDGMGGKSEEERKVTRQREERARRRCPSSFYSHTRGWHFLDKQLTWGEHVLNLHRCSLRDLDDLIEMLQKKIEILDNHITMAGRGLPELPETEEEISLYQSVTAQWKLVINSIDVISRAVKSRRSKKLPAEVAELRKAIAKRRIEAANLLNVSSQLQCKLTHLYSSIQAEIDVKSVEAA</sequence>
<organism evidence="1 2">
    <name type="scientific">Pristionchus pacificus</name>
    <name type="common">Parasitic nematode worm</name>
    <dbReference type="NCBI Taxonomy" id="54126"/>
    <lineage>
        <taxon>Eukaryota</taxon>
        <taxon>Metazoa</taxon>
        <taxon>Ecdysozoa</taxon>
        <taxon>Nematoda</taxon>
        <taxon>Chromadorea</taxon>
        <taxon>Rhabditida</taxon>
        <taxon>Rhabditina</taxon>
        <taxon>Diplogasteromorpha</taxon>
        <taxon>Diplogasteroidea</taxon>
        <taxon>Neodiplogasteridae</taxon>
        <taxon>Pristionchus</taxon>
    </lineage>
</organism>
<dbReference type="Proteomes" id="UP000005239">
    <property type="component" value="Unassembled WGS sequence"/>
</dbReference>